<keyword evidence="3" id="KW-0238">DNA-binding</keyword>
<dbReference type="Gene3D" id="3.40.190.290">
    <property type="match status" value="1"/>
</dbReference>
<dbReference type="PRINTS" id="PR00039">
    <property type="entry name" value="HTHLYSR"/>
</dbReference>
<comment type="caution">
    <text evidence="6">The sequence shown here is derived from an EMBL/GenBank/DDBJ whole genome shotgun (WGS) entry which is preliminary data.</text>
</comment>
<dbReference type="Gene3D" id="1.10.10.10">
    <property type="entry name" value="Winged helix-like DNA-binding domain superfamily/Winged helix DNA-binding domain"/>
    <property type="match status" value="1"/>
</dbReference>
<keyword evidence="2" id="KW-0805">Transcription regulation</keyword>
<reference evidence="6 7" key="1">
    <citation type="submission" date="2014-12" db="EMBL/GenBank/DDBJ databases">
        <title>Draft genome sequence of Terrisporobacter sp. 08-306576, isolated from the blood culture of a bacteremia patient.</title>
        <authorList>
            <person name="Lund L.C."/>
            <person name="Sydenham T.V."/>
            <person name="Hogh S.V."/>
            <person name="Skov M.N."/>
            <person name="Kemp M."/>
            <person name="Justesen U.S."/>
        </authorList>
    </citation>
    <scope>NUCLEOTIDE SEQUENCE [LARGE SCALE GENOMIC DNA]</scope>
    <source>
        <strain evidence="6 7">08-306576</strain>
    </source>
</reference>
<keyword evidence="4" id="KW-0804">Transcription</keyword>
<organism evidence="6 7">
    <name type="scientific">Terrisporobacter othiniensis</name>
    <dbReference type="NCBI Taxonomy" id="1577792"/>
    <lineage>
        <taxon>Bacteria</taxon>
        <taxon>Bacillati</taxon>
        <taxon>Bacillota</taxon>
        <taxon>Clostridia</taxon>
        <taxon>Peptostreptococcales</taxon>
        <taxon>Peptostreptococcaceae</taxon>
        <taxon>Terrisporobacter</taxon>
    </lineage>
</organism>
<accession>A0A0B3W769</accession>
<dbReference type="STRING" id="1577792.QX51_04075"/>
<dbReference type="InterPro" id="IPR047788">
    <property type="entry name" value="LysR-like_Sec_metab"/>
</dbReference>
<dbReference type="InterPro" id="IPR036388">
    <property type="entry name" value="WH-like_DNA-bd_sf"/>
</dbReference>
<dbReference type="InterPro" id="IPR005119">
    <property type="entry name" value="LysR_subst-bd"/>
</dbReference>
<protein>
    <recommendedName>
        <fullName evidence="5">HTH lysR-type domain-containing protein</fullName>
    </recommendedName>
</protein>
<evidence type="ECO:0000313" key="6">
    <source>
        <dbReference type="EMBL" id="KHS58217.1"/>
    </source>
</evidence>
<evidence type="ECO:0000256" key="3">
    <source>
        <dbReference type="ARBA" id="ARBA00023125"/>
    </source>
</evidence>
<dbReference type="Pfam" id="PF03466">
    <property type="entry name" value="LysR_substrate"/>
    <property type="match status" value="1"/>
</dbReference>
<keyword evidence="7" id="KW-1185">Reference proteome</keyword>
<dbReference type="PANTHER" id="PTHR30126">
    <property type="entry name" value="HTH-TYPE TRANSCRIPTIONAL REGULATOR"/>
    <property type="match status" value="1"/>
</dbReference>
<evidence type="ECO:0000313" key="7">
    <source>
        <dbReference type="Proteomes" id="UP000031189"/>
    </source>
</evidence>
<dbReference type="SUPFAM" id="SSF46785">
    <property type="entry name" value="Winged helix' DNA-binding domain"/>
    <property type="match status" value="1"/>
</dbReference>
<dbReference type="PROSITE" id="PS50931">
    <property type="entry name" value="HTH_LYSR"/>
    <property type="match status" value="1"/>
</dbReference>
<dbReference type="InterPro" id="IPR036390">
    <property type="entry name" value="WH_DNA-bd_sf"/>
</dbReference>
<dbReference type="RefSeq" id="WP_039678641.1">
    <property type="nucleotide sequence ID" value="NZ_JAWGXO010000027.1"/>
</dbReference>
<evidence type="ECO:0000259" key="5">
    <source>
        <dbReference type="PROSITE" id="PS50931"/>
    </source>
</evidence>
<dbReference type="Proteomes" id="UP000031189">
    <property type="component" value="Unassembled WGS sequence"/>
</dbReference>
<gene>
    <name evidence="6" type="ORF">QX51_04075</name>
</gene>
<dbReference type="GO" id="GO:0003700">
    <property type="term" value="F:DNA-binding transcription factor activity"/>
    <property type="evidence" value="ECO:0007669"/>
    <property type="project" value="InterPro"/>
</dbReference>
<dbReference type="GO" id="GO:0000976">
    <property type="term" value="F:transcription cis-regulatory region binding"/>
    <property type="evidence" value="ECO:0007669"/>
    <property type="project" value="TreeGrafter"/>
</dbReference>
<comment type="similarity">
    <text evidence="1">Belongs to the LysR transcriptional regulatory family.</text>
</comment>
<dbReference type="FunFam" id="1.10.10.10:FF:000001">
    <property type="entry name" value="LysR family transcriptional regulator"/>
    <property type="match status" value="1"/>
</dbReference>
<evidence type="ECO:0000256" key="1">
    <source>
        <dbReference type="ARBA" id="ARBA00009437"/>
    </source>
</evidence>
<dbReference type="InterPro" id="IPR000847">
    <property type="entry name" value="LysR_HTH_N"/>
</dbReference>
<dbReference type="EMBL" id="JWHR01000045">
    <property type="protein sequence ID" value="KHS58217.1"/>
    <property type="molecule type" value="Genomic_DNA"/>
</dbReference>
<proteinExistence type="inferred from homology"/>
<name>A0A0B3W769_9FIRM</name>
<dbReference type="Pfam" id="PF00126">
    <property type="entry name" value="HTH_1"/>
    <property type="match status" value="1"/>
</dbReference>
<evidence type="ECO:0000256" key="2">
    <source>
        <dbReference type="ARBA" id="ARBA00023015"/>
    </source>
</evidence>
<dbReference type="OrthoDB" id="9785745at2"/>
<dbReference type="PANTHER" id="PTHR30126:SF64">
    <property type="entry name" value="HTH-TYPE TRANSCRIPTIONAL REGULATOR CITR"/>
    <property type="match status" value="1"/>
</dbReference>
<feature type="domain" description="HTH lysR-type" evidence="5">
    <location>
        <begin position="1"/>
        <end position="58"/>
    </location>
</feature>
<sequence length="297" mass="34394">MNLKQLESFALIIESRSFSQAAKKLFLTQPTISSHISLLEKELNTQLLVRTTKDVHPTEDGKRLYTYAKQILNLQNTILQEFNVKSEDSNLLTLGASTIPEQYILPEVLPRYIRKNKTELKILQGDSSEVINQIINKEVEVGLVGTEIENSSLIFEPFYKDKLVIITPVNDKYIKMKKDGFHVKDLLKEPIIMREEGSGTRKEIREFLKAHNFDINNLNVIATLNSIEAIKKSVQNNMGISIVSNLAVEDFAKDNKVLLFEFEEMDMYRNLYIVRNKEMYMSKCALKFIKFIREFFN</sequence>
<dbReference type="NCBIfam" id="NF040786">
    <property type="entry name" value="LysR_Sec_metab"/>
    <property type="match status" value="1"/>
</dbReference>
<dbReference type="SUPFAM" id="SSF53850">
    <property type="entry name" value="Periplasmic binding protein-like II"/>
    <property type="match status" value="1"/>
</dbReference>
<evidence type="ECO:0000256" key="4">
    <source>
        <dbReference type="ARBA" id="ARBA00023163"/>
    </source>
</evidence>
<dbReference type="AlphaFoldDB" id="A0A0B3W769"/>